<proteinExistence type="predicted"/>
<feature type="region of interest" description="Disordered" evidence="1">
    <location>
        <begin position="89"/>
        <end position="138"/>
    </location>
</feature>
<dbReference type="Proteomes" id="UP000001744">
    <property type="component" value="Unassembled WGS sequence"/>
</dbReference>
<organism evidence="2 4">
    <name type="scientific">Schizosaccharomyces japonicus (strain yFS275 / FY16936)</name>
    <name type="common">Fission yeast</name>
    <dbReference type="NCBI Taxonomy" id="402676"/>
    <lineage>
        <taxon>Eukaryota</taxon>
        <taxon>Fungi</taxon>
        <taxon>Dikarya</taxon>
        <taxon>Ascomycota</taxon>
        <taxon>Taphrinomycotina</taxon>
        <taxon>Schizosaccharomycetes</taxon>
        <taxon>Schizosaccharomycetales</taxon>
        <taxon>Schizosaccharomycetaceae</taxon>
        <taxon>Schizosaccharomyces</taxon>
    </lineage>
</organism>
<dbReference type="OrthoDB" id="5397491at2759"/>
<evidence type="ECO:0000313" key="4">
    <source>
        <dbReference type="Proteomes" id="UP000001744"/>
    </source>
</evidence>
<feature type="compositionally biased region" description="Basic and acidic residues" evidence="1">
    <location>
        <begin position="106"/>
        <end position="129"/>
    </location>
</feature>
<reference evidence="2 4" key="1">
    <citation type="journal article" date="2011" name="Science">
        <title>Comparative functional genomics of the fission yeasts.</title>
        <authorList>
            <person name="Rhind N."/>
            <person name="Chen Z."/>
            <person name="Yassour M."/>
            <person name="Thompson D.A."/>
            <person name="Haas B.J."/>
            <person name="Habib N."/>
            <person name="Wapinski I."/>
            <person name="Roy S."/>
            <person name="Lin M.F."/>
            <person name="Heiman D.I."/>
            <person name="Young S.K."/>
            <person name="Furuya K."/>
            <person name="Guo Y."/>
            <person name="Pidoux A."/>
            <person name="Chen H.M."/>
            <person name="Robbertse B."/>
            <person name="Goldberg J.M."/>
            <person name="Aoki K."/>
            <person name="Bayne E.H."/>
            <person name="Berlin A.M."/>
            <person name="Desjardins C.A."/>
            <person name="Dobbs E."/>
            <person name="Dukaj L."/>
            <person name="Fan L."/>
            <person name="FitzGerald M.G."/>
            <person name="French C."/>
            <person name="Gujja S."/>
            <person name="Hansen K."/>
            <person name="Keifenheim D."/>
            <person name="Levin J.Z."/>
            <person name="Mosher R.A."/>
            <person name="Mueller C.A."/>
            <person name="Pfiffner J."/>
            <person name="Priest M."/>
            <person name="Russ C."/>
            <person name="Smialowska A."/>
            <person name="Swoboda P."/>
            <person name="Sykes S.M."/>
            <person name="Vaughn M."/>
            <person name="Vengrova S."/>
            <person name="Yoder R."/>
            <person name="Zeng Q."/>
            <person name="Allshire R."/>
            <person name="Baulcombe D."/>
            <person name="Birren B.W."/>
            <person name="Brown W."/>
            <person name="Ekwall K."/>
            <person name="Kellis M."/>
            <person name="Leatherwood J."/>
            <person name="Levin H."/>
            <person name="Margalit H."/>
            <person name="Martienssen R."/>
            <person name="Nieduszynski C.A."/>
            <person name="Spatafora J.W."/>
            <person name="Friedman N."/>
            <person name="Dalgaard J.Z."/>
            <person name="Baumann P."/>
            <person name="Niki H."/>
            <person name="Regev A."/>
            <person name="Nusbaum C."/>
        </authorList>
    </citation>
    <scope>NUCLEOTIDE SEQUENCE [LARGE SCALE GENOMIC DNA]</scope>
    <source>
        <strain evidence="4">yFS275 / FY16936</strain>
    </source>
</reference>
<dbReference type="VEuPathDB" id="FungiDB:SJAG_04764"/>
<dbReference type="RefSeq" id="XP_002175845.1">
    <property type="nucleotide sequence ID" value="XM_002175809.2"/>
</dbReference>
<sequence>MRIRTSKTVQHRRDDSEESTITSPHSFTEYMNEYPEAGPITEEEGYSPETAVKSGAGKNELPGLGQKQQPSGKVSLTSVGALRSVFGKLYHGDNATNKQTDVIDEQQQKKTDKTSNGRQETKGKAKNDVPEEVDNDDDLDYFQRDMTLLGGTI</sequence>
<gene>
    <name evidence="3" type="primary">mug108</name>
    <name evidence="2" type="ORF">SJAG_04764</name>
</gene>
<dbReference type="HOGENOM" id="CLU_1714362_0_0_1"/>
<name>B6K7P8_SCHJY</name>
<keyword evidence="4" id="KW-1185">Reference proteome</keyword>
<accession>B6K7P8</accession>
<dbReference type="EMBL" id="KE651168">
    <property type="protein sequence ID" value="EEB09552.1"/>
    <property type="molecule type" value="Genomic_DNA"/>
</dbReference>
<evidence type="ECO:0000313" key="3">
    <source>
        <dbReference type="JaponicusDB" id="SJAG_04764"/>
    </source>
</evidence>
<feature type="compositionally biased region" description="Polar residues" evidence="1">
    <location>
        <begin position="66"/>
        <end position="75"/>
    </location>
</feature>
<feature type="region of interest" description="Disordered" evidence="1">
    <location>
        <begin position="1"/>
        <end position="75"/>
    </location>
</feature>
<dbReference type="JaponicusDB" id="SJAG_04764">
    <property type="gene designation" value="mug108"/>
</dbReference>
<evidence type="ECO:0000313" key="2">
    <source>
        <dbReference type="EMBL" id="EEB09552.1"/>
    </source>
</evidence>
<protein>
    <submittedName>
        <fullName evidence="2">Uncharacterized protein</fullName>
    </submittedName>
</protein>
<dbReference type="GeneID" id="7049350"/>
<dbReference type="AlphaFoldDB" id="B6K7P8"/>
<evidence type="ECO:0000256" key="1">
    <source>
        <dbReference type="SAM" id="MobiDB-lite"/>
    </source>
</evidence>